<dbReference type="EMBL" id="VTPS01000009">
    <property type="protein sequence ID" value="TZE82006.1"/>
    <property type="molecule type" value="Genomic_DNA"/>
</dbReference>
<feature type="compositionally biased region" description="Low complexity" evidence="1">
    <location>
        <begin position="137"/>
        <end position="147"/>
    </location>
</feature>
<dbReference type="AlphaFoldDB" id="A0A5D8QDT5"/>
<reference evidence="2 3" key="1">
    <citation type="submission" date="2019-08" db="EMBL/GenBank/DDBJ databases">
        <title>Calorimonas adulescens gen. nov., sp. nov., an anaerobic thermophilic bacterium from Sakhalin hot spring.</title>
        <authorList>
            <person name="Khomyakova M.A."/>
            <person name="Merkel A.Y."/>
            <person name="Novikov A."/>
            <person name="Bonch-Osmolovskaya E.A."/>
            <person name="Slobodkin A.I."/>
        </authorList>
    </citation>
    <scope>NUCLEOTIDE SEQUENCE [LARGE SCALE GENOMIC DNA]</scope>
    <source>
        <strain evidence="2 3">A05MB</strain>
    </source>
</reference>
<evidence type="ECO:0000313" key="2">
    <source>
        <dbReference type="EMBL" id="TZE82006.1"/>
    </source>
</evidence>
<dbReference type="Pfam" id="PF06995">
    <property type="entry name" value="Phage_P2_GpU"/>
    <property type="match status" value="1"/>
</dbReference>
<dbReference type="Proteomes" id="UP000322976">
    <property type="component" value="Unassembled WGS sequence"/>
</dbReference>
<protein>
    <recommendedName>
        <fullName evidence="4">Phage tail protein</fullName>
    </recommendedName>
</protein>
<name>A0A5D8QDT5_9THEO</name>
<evidence type="ECO:0008006" key="4">
    <source>
        <dbReference type="Google" id="ProtNLM"/>
    </source>
</evidence>
<evidence type="ECO:0000313" key="3">
    <source>
        <dbReference type="Proteomes" id="UP000322976"/>
    </source>
</evidence>
<evidence type="ECO:0000256" key="1">
    <source>
        <dbReference type="SAM" id="MobiDB-lite"/>
    </source>
</evidence>
<accession>A0A5D8QDT5</accession>
<organism evidence="2 3">
    <name type="scientific">Calorimonas adulescens</name>
    <dbReference type="NCBI Taxonomy" id="2606906"/>
    <lineage>
        <taxon>Bacteria</taxon>
        <taxon>Bacillati</taxon>
        <taxon>Bacillota</taxon>
        <taxon>Clostridia</taxon>
        <taxon>Thermoanaerobacterales</taxon>
        <taxon>Thermoanaerobacteraceae</taxon>
        <taxon>Calorimonas</taxon>
    </lineage>
</organism>
<sequence length="183" mass="19997">MPIAVFANKVFQVDSQKIYTFNDFTMSSSLETEKQDAANKKPSTYIKGPDLYTMSISIPLDVSMGVNVRNEYGAWKALVEAGKPYPFILGGKPLGSNKWLLKSASLNNTVIDSNGNILSGTIQLEFEEYVRPGSAQTSKSAKKTSYTPGISLPKVSSDMNLLGSSDKADMKRSNPNMLSRLPE</sequence>
<keyword evidence="3" id="KW-1185">Reference proteome</keyword>
<feature type="region of interest" description="Disordered" evidence="1">
    <location>
        <begin position="133"/>
        <end position="183"/>
    </location>
</feature>
<gene>
    <name evidence="2" type="ORF">FWJ32_07175</name>
</gene>
<proteinExistence type="predicted"/>
<comment type="caution">
    <text evidence="2">The sequence shown here is derived from an EMBL/GenBank/DDBJ whole genome shotgun (WGS) entry which is preliminary data.</text>
</comment>
<dbReference type="RefSeq" id="WP_149545278.1">
    <property type="nucleotide sequence ID" value="NZ_VTPS01000009.1"/>
</dbReference>
<dbReference type="InterPro" id="IPR009734">
    <property type="entry name" value="Myoviridae_GpU"/>
</dbReference>